<gene>
    <name evidence="2" type="ORF">A2908_00085</name>
</gene>
<comment type="caution">
    <text evidence="2">The sequence shown here is derived from an EMBL/GenBank/DDBJ whole genome shotgun (WGS) entry which is preliminary data.</text>
</comment>
<evidence type="ECO:0000313" key="3">
    <source>
        <dbReference type="Proteomes" id="UP000176774"/>
    </source>
</evidence>
<evidence type="ECO:0000256" key="1">
    <source>
        <dbReference type="SAM" id="MobiDB-lite"/>
    </source>
</evidence>
<protein>
    <submittedName>
        <fullName evidence="2">Uncharacterized protein</fullName>
    </submittedName>
</protein>
<proteinExistence type="predicted"/>
<reference evidence="2 3" key="1">
    <citation type="journal article" date="2016" name="Nat. Commun.">
        <title>Thousands of microbial genomes shed light on interconnected biogeochemical processes in an aquifer system.</title>
        <authorList>
            <person name="Anantharaman K."/>
            <person name="Brown C.T."/>
            <person name="Hug L.A."/>
            <person name="Sharon I."/>
            <person name="Castelle C.J."/>
            <person name="Probst A.J."/>
            <person name="Thomas B.C."/>
            <person name="Singh A."/>
            <person name="Wilkins M.J."/>
            <person name="Karaoz U."/>
            <person name="Brodie E.L."/>
            <person name="Williams K.H."/>
            <person name="Hubbard S.S."/>
            <person name="Banfield J.F."/>
        </authorList>
    </citation>
    <scope>NUCLEOTIDE SEQUENCE [LARGE SCALE GENOMIC DNA]</scope>
</reference>
<name>A0A1G2IDW3_9BACT</name>
<dbReference type="STRING" id="1802214.A2908_00085"/>
<feature type="region of interest" description="Disordered" evidence="1">
    <location>
        <begin position="60"/>
        <end position="79"/>
    </location>
</feature>
<dbReference type="Proteomes" id="UP000176774">
    <property type="component" value="Unassembled WGS sequence"/>
</dbReference>
<evidence type="ECO:0000313" key="2">
    <source>
        <dbReference type="EMBL" id="OGZ72965.1"/>
    </source>
</evidence>
<organism evidence="2 3">
    <name type="scientific">Candidatus Staskawiczbacteria bacterium RIFCSPLOWO2_01_FULL_38_12b</name>
    <dbReference type="NCBI Taxonomy" id="1802214"/>
    <lineage>
        <taxon>Bacteria</taxon>
        <taxon>Candidatus Staskawicziibacteriota</taxon>
    </lineage>
</organism>
<accession>A0A1G2IDW3</accession>
<dbReference type="AlphaFoldDB" id="A0A1G2IDW3"/>
<dbReference type="EMBL" id="MHPA01000018">
    <property type="protein sequence ID" value="OGZ72965.1"/>
    <property type="molecule type" value="Genomic_DNA"/>
</dbReference>
<sequence length="79" mass="8287">MFKLITVIVSLMIAVSGAVAIFNPKIFNNAINTNLQSSGSTSLQNNATSSVQDSSGLFLSANGNSNLNLNTDLQNTLEP</sequence>